<gene>
    <name evidence="2" type="ORF">KJF94_06205</name>
</gene>
<protein>
    <recommendedName>
        <fullName evidence="1">Tyrosine specific protein phosphatases domain-containing protein</fullName>
    </recommendedName>
</protein>
<evidence type="ECO:0000259" key="1">
    <source>
        <dbReference type="PROSITE" id="PS50056"/>
    </source>
</evidence>
<dbReference type="Pfam" id="PF14566">
    <property type="entry name" value="PTPlike_phytase"/>
    <property type="match status" value="1"/>
</dbReference>
<dbReference type="RefSeq" id="WP_214381956.1">
    <property type="nucleotide sequence ID" value="NZ_CP075566.1"/>
</dbReference>
<dbReference type="InterPro" id="IPR000387">
    <property type="entry name" value="Tyr_Pase_dom"/>
</dbReference>
<accession>A0ABX8F238</accession>
<reference evidence="2 3" key="1">
    <citation type="submission" date="2021-05" db="EMBL/GenBank/DDBJ databases">
        <title>Complete genome of the cytokinin-producing biocontrol strain Pseudomonas fluorescens G20-18.</title>
        <authorList>
            <person name="Nielsen T.K."/>
            <person name="Mekureyaw M.F."/>
            <person name="Hansen L.H."/>
            <person name="Nicolaisen M.H."/>
            <person name="Roitsch T.G."/>
            <person name="Hennessy R.C."/>
        </authorList>
    </citation>
    <scope>NUCLEOTIDE SEQUENCE [LARGE SCALE GENOMIC DNA]</scope>
    <source>
        <strain evidence="2 3">G20-18</strain>
    </source>
</reference>
<dbReference type="PROSITE" id="PS50056">
    <property type="entry name" value="TYR_PHOSPHATASE_2"/>
    <property type="match status" value="1"/>
</dbReference>
<dbReference type="InterPro" id="IPR016130">
    <property type="entry name" value="Tyr_Pase_AS"/>
</dbReference>
<evidence type="ECO:0000313" key="3">
    <source>
        <dbReference type="Proteomes" id="UP000681155"/>
    </source>
</evidence>
<dbReference type="PROSITE" id="PS00383">
    <property type="entry name" value="TYR_PHOSPHATASE_1"/>
    <property type="match status" value="1"/>
</dbReference>
<feature type="domain" description="Tyrosine specific protein phosphatases" evidence="1">
    <location>
        <begin position="702"/>
        <end position="750"/>
    </location>
</feature>
<dbReference type="Proteomes" id="UP000681155">
    <property type="component" value="Chromosome"/>
</dbReference>
<evidence type="ECO:0000313" key="2">
    <source>
        <dbReference type="EMBL" id="QVW25174.1"/>
    </source>
</evidence>
<dbReference type="EMBL" id="CP075566">
    <property type="protein sequence ID" value="QVW25174.1"/>
    <property type="molecule type" value="Genomic_DNA"/>
</dbReference>
<proteinExistence type="predicted"/>
<keyword evidence="3" id="KW-1185">Reference proteome</keyword>
<dbReference type="SUPFAM" id="SSF52799">
    <property type="entry name" value="(Phosphotyrosine protein) phosphatases II"/>
    <property type="match status" value="1"/>
</dbReference>
<organism evidence="2 3">
    <name type="scientific">Pseudomonas hormoni</name>
    <dbReference type="NCBI Taxonomy" id="3093767"/>
    <lineage>
        <taxon>Bacteria</taxon>
        <taxon>Pseudomonadati</taxon>
        <taxon>Pseudomonadota</taxon>
        <taxon>Gammaproteobacteria</taxon>
        <taxon>Pseudomonadales</taxon>
        <taxon>Pseudomonadaceae</taxon>
        <taxon>Pseudomonas</taxon>
    </lineage>
</organism>
<sequence>MTKLYESLDAAEGMERIGIEEKISELFGQALRVFAKEDGISIARQNLSVALAEQDGSLERGENKKHASAELWREAVGLIRYVRGGDSENTASLYRPSERLESNTGVLELRPPGVAPSHLKGFFAQDVHPSITVWLDSYNRSSADPAYNHMSEDQRRNLERNIIGAREIQFLTGADLAASSVSIRGGVFYDSNNNPASTEMYYTNEAGPGWATIVQSTEGQIFIFEHRRSELHHTTISGGKPVRYAGEIKLVEGQVVGLTSKTGHYKTGLGLIDKFSAYLETQNVAHPIIRNYEHSSTIESNAINSSLRAGIVQSAMPRIEKAFEKDVLSQIKGVIDVNSVLPFHVPQKLYEEWQASGKPALAWLNEYARDPALDADHAFIRKGVITNSVRYFLTPNEMQRAEVYLDAKGQLLYRKNNLPVESAFRNERTFNDFAVLIKMADKLYVVPRAPFVIDSLSVTKGHSPDFAGIIRVKEGHIDGVLAGDPYYPVEDGGAAFIRMLCLQAPETIMIPQDPRSTGFIMPQNVDAEPKLVVHAKKEVGLPKYFRSPTDLTSLKNTSVNIEGLAELRASASGQFSQQGLAAIQAAVDNPEDLTVIDLRRESHCFVDGHAVTWYVKNGWGNIGLTVEELTIKERESITGLSEGGQIMLYEPKSAKNGLPPSLQIGELQAAPQSEEEWLRAQNISYMRLPVVDHLPPDLQAMAQFDELIKAQSTENWMHIHCAGGGGRSGFMMAMYDMFKNADRVPFFDIVNRQCLLGGHDLRLAPVANETNKEFKAQRMGCLATYYEFCKEQISKGGERESFSSYVKKRWGE</sequence>
<dbReference type="InterPro" id="IPR029021">
    <property type="entry name" value="Prot-tyrosine_phosphatase-like"/>
</dbReference>
<name>A0ABX8F238_9PSED</name>
<dbReference type="Gene3D" id="3.30.70.1690">
    <property type="match status" value="1"/>
</dbReference>
<dbReference type="Gene3D" id="3.90.190.10">
    <property type="entry name" value="Protein tyrosine phosphatase superfamily"/>
    <property type="match status" value="1"/>
</dbReference>
<dbReference type="SMART" id="SM01301">
    <property type="entry name" value="PTPlike_phytase"/>
    <property type="match status" value="1"/>
</dbReference>